<protein>
    <submittedName>
        <fullName evidence="2">Uncharacterized protein</fullName>
    </submittedName>
</protein>
<keyword evidence="1" id="KW-1133">Transmembrane helix</keyword>
<keyword evidence="1" id="KW-0812">Transmembrane</keyword>
<feature type="transmembrane region" description="Helical" evidence="1">
    <location>
        <begin position="270"/>
        <end position="291"/>
    </location>
</feature>
<sequence>MITHLLGYLAMLIFATTCIAVMLVGYATYTATGLPSFRGAALREMKQHILNIRGGQPITRRQRLRGELRQWLVDGWKPSAAIASREPAVSWAYGICEQAAKWDTDAHREERTMMFHVLSHPHGAASSEVFATLETRADSAADWMLIKFTESFSADDILSDAQRQWGELSQIRRTALLQSTFRDPEWRRLCAPLVTKFLDYSGRGAAAGLITGVAYAGTKQVTSMVEVVSLTSLLGASVAHFTFLGVVAAVLGRQDPHPMRGWRWVFAHPIAAPLLLSLAVAAYVYGGMFLFRWIPTMIT</sequence>
<accession>A0A291RDF1</accession>
<dbReference type="RefSeq" id="WP_098692458.1">
    <property type="nucleotide sequence ID" value="NZ_CP023778.1"/>
</dbReference>
<feature type="transmembrane region" description="Helical" evidence="1">
    <location>
        <begin position="227"/>
        <end position="250"/>
    </location>
</feature>
<evidence type="ECO:0000256" key="1">
    <source>
        <dbReference type="SAM" id="Phobius"/>
    </source>
</evidence>
<dbReference type="GeneID" id="88356159"/>
<organism evidence="2 3">
    <name type="scientific">Nocardia terpenica</name>
    <dbReference type="NCBI Taxonomy" id="455432"/>
    <lineage>
        <taxon>Bacteria</taxon>
        <taxon>Bacillati</taxon>
        <taxon>Actinomycetota</taxon>
        <taxon>Actinomycetes</taxon>
        <taxon>Mycobacteriales</taxon>
        <taxon>Nocardiaceae</taxon>
        <taxon>Nocardia</taxon>
    </lineage>
</organism>
<evidence type="ECO:0000313" key="2">
    <source>
        <dbReference type="EMBL" id="ATL65144.1"/>
    </source>
</evidence>
<dbReference type="Proteomes" id="UP000221961">
    <property type="component" value="Chromosome"/>
</dbReference>
<proteinExistence type="predicted"/>
<feature type="transmembrane region" description="Helical" evidence="1">
    <location>
        <begin position="6"/>
        <end position="29"/>
    </location>
</feature>
<dbReference type="KEGG" id="ntp:CRH09_01760"/>
<keyword evidence="1" id="KW-0472">Membrane</keyword>
<dbReference type="EMBL" id="CP023778">
    <property type="protein sequence ID" value="ATL65144.1"/>
    <property type="molecule type" value="Genomic_DNA"/>
</dbReference>
<name>A0A291RDF1_9NOCA</name>
<dbReference type="AlphaFoldDB" id="A0A291RDF1"/>
<evidence type="ECO:0000313" key="3">
    <source>
        <dbReference type="Proteomes" id="UP000221961"/>
    </source>
</evidence>
<gene>
    <name evidence="2" type="ORF">CRH09_01760</name>
</gene>
<reference evidence="2 3" key="1">
    <citation type="submission" date="2017-10" db="EMBL/GenBank/DDBJ databases">
        <title>Comparative genomics between pathogenic Norcardia.</title>
        <authorList>
            <person name="Zeng L."/>
        </authorList>
    </citation>
    <scope>NUCLEOTIDE SEQUENCE [LARGE SCALE GENOMIC DNA]</scope>
    <source>
        <strain evidence="2 3">NC_YFY_NT001</strain>
    </source>
</reference>